<gene>
    <name evidence="1" type="ordered locus">Arcve_0275</name>
</gene>
<dbReference type="RefSeq" id="WP_013682986.1">
    <property type="nucleotide sequence ID" value="NC_015320.1"/>
</dbReference>
<dbReference type="Proteomes" id="UP000008136">
    <property type="component" value="Chromosome"/>
</dbReference>
<evidence type="ECO:0000313" key="1">
    <source>
        <dbReference type="EMBL" id="AEA46310.1"/>
    </source>
</evidence>
<name>F2KP02_ARCVS</name>
<keyword evidence="2" id="KW-1185">Reference proteome</keyword>
<dbReference type="EMBL" id="CP002588">
    <property type="protein sequence ID" value="AEA46310.1"/>
    <property type="molecule type" value="Genomic_DNA"/>
</dbReference>
<proteinExistence type="predicted"/>
<reference evidence="1 2" key="1">
    <citation type="submission" date="2011-03" db="EMBL/GenBank/DDBJ databases">
        <title>The complete genome of Archaeoglobus veneficus SNP6.</title>
        <authorList>
            <consortium name="US DOE Joint Genome Institute (JGI-PGF)"/>
            <person name="Lucas S."/>
            <person name="Copeland A."/>
            <person name="Lapidus A."/>
            <person name="Bruce D."/>
            <person name="Goodwin L."/>
            <person name="Pitluck S."/>
            <person name="Kyrpides N."/>
            <person name="Mavromatis K."/>
            <person name="Pagani I."/>
            <person name="Ivanova N."/>
            <person name="Mikhailova N."/>
            <person name="Lu M."/>
            <person name="Detter J.C."/>
            <person name="Tapia R."/>
            <person name="Han C."/>
            <person name="Land M."/>
            <person name="Hauser L."/>
            <person name="Markowitz V."/>
            <person name="Cheng J.-F."/>
            <person name="Hugenholtz P."/>
            <person name="Woyke T."/>
            <person name="Wu D."/>
            <person name="Spring S."/>
            <person name="Brambilla E."/>
            <person name="Klenk H.-P."/>
            <person name="Eisen J.A."/>
        </authorList>
    </citation>
    <scope>NUCLEOTIDE SEQUENCE [LARGE SCALE GENOMIC DNA]</scope>
    <source>
        <strain>SNP6</strain>
    </source>
</reference>
<organism evidence="1 2">
    <name type="scientific">Archaeoglobus veneficus (strain DSM 11195 / SNP6)</name>
    <dbReference type="NCBI Taxonomy" id="693661"/>
    <lineage>
        <taxon>Archaea</taxon>
        <taxon>Methanobacteriati</taxon>
        <taxon>Methanobacteriota</taxon>
        <taxon>Archaeoglobi</taxon>
        <taxon>Archaeoglobales</taxon>
        <taxon>Archaeoglobaceae</taxon>
        <taxon>Archaeoglobus</taxon>
    </lineage>
</organism>
<sequence>MHRKTLFLVILASLVAITAIALTPTIYEQKDRVLSEEEKAKAIGDFKVQLSLLNGTNHVKAGEKVCFHVKLSYNGTSPRIIYYGHLHPFRIEVYSDGEAVAKIPEIILTVLNTRVIQPSESLESSDLCFNFEERGIYKAVAYAELAFEDPIYCQNDKQCWQRIYSNELKVVVE</sequence>
<evidence type="ECO:0000313" key="2">
    <source>
        <dbReference type="Proteomes" id="UP000008136"/>
    </source>
</evidence>
<dbReference type="AlphaFoldDB" id="F2KP02"/>
<protein>
    <submittedName>
        <fullName evidence="1">Uncharacterized protein</fullName>
    </submittedName>
</protein>
<accession>F2KP02</accession>
<dbReference type="GeneID" id="10393369"/>
<dbReference type="KEGG" id="ave:Arcve_0275"/>
<dbReference type="HOGENOM" id="CLU_1544134_0_0_2"/>